<dbReference type="RefSeq" id="WP_369705359.1">
    <property type="nucleotide sequence ID" value="NZ_JBGEWD010000019.1"/>
</dbReference>
<comment type="similarity">
    <text evidence="11">Belongs to the ApbE family.</text>
</comment>
<evidence type="ECO:0000256" key="11">
    <source>
        <dbReference type="PIRNR" id="PIRNR006268"/>
    </source>
</evidence>
<keyword evidence="5 11" id="KW-0808">Transferase</keyword>
<sequence>MNYSKKIRIFLSAIIIMSVIPLSSCINNNGNSEPISKTEYMLGTICTITVYDNKSETVIDNSIDKAFARIKEIENKMSVNKSGTEVDAVANAAGKNFVKVSDDTFYVLKKGKYYSGQSSGSFDITIGPLVKLWGIGTDHARVPSQQEIDEKKSLVNYKDLLLDEKDKKAMLTKPGMSLDLGGIAKGYSADEAARILKENGVEHAIVNLGGNVLTINDNPDGNPWTVGIQDPFKSRGSVVGTIDVTNKTVVTSGIYERYFEKNGKKYHHILNPFTGYPMDNNLASVTLVTNVSIDADAMTKNIFYLGLDKGAEYVKKVPGLSAIFITKNKEVYVTESLKNDFQITNSSFKLIHDIK</sequence>
<dbReference type="PANTHER" id="PTHR30040">
    <property type="entry name" value="THIAMINE BIOSYNTHESIS LIPOPROTEIN APBE"/>
    <property type="match status" value="1"/>
</dbReference>
<comment type="caution">
    <text evidence="13">The sequence shown here is derived from an EMBL/GenBank/DDBJ whole genome shotgun (WGS) entry which is preliminary data.</text>
</comment>
<evidence type="ECO:0000256" key="5">
    <source>
        <dbReference type="ARBA" id="ARBA00022679"/>
    </source>
</evidence>
<feature type="signal peptide" evidence="12">
    <location>
        <begin position="1"/>
        <end position="26"/>
    </location>
</feature>
<dbReference type="EC" id="2.7.1.180" evidence="2 11"/>
<dbReference type="PANTHER" id="PTHR30040:SF2">
    <property type="entry name" value="FAD:PROTEIN FMN TRANSFERASE"/>
    <property type="match status" value="1"/>
</dbReference>
<evidence type="ECO:0000256" key="1">
    <source>
        <dbReference type="ARBA" id="ARBA00001946"/>
    </source>
</evidence>
<keyword evidence="7 11" id="KW-0274">FAD</keyword>
<dbReference type="Gene3D" id="3.10.520.10">
    <property type="entry name" value="ApbE-like domains"/>
    <property type="match status" value="1"/>
</dbReference>
<evidence type="ECO:0000256" key="3">
    <source>
        <dbReference type="ARBA" id="ARBA00016337"/>
    </source>
</evidence>
<evidence type="ECO:0000256" key="2">
    <source>
        <dbReference type="ARBA" id="ARBA00011955"/>
    </source>
</evidence>
<keyword evidence="6 11" id="KW-0479">Metal-binding</keyword>
<dbReference type="SUPFAM" id="SSF143631">
    <property type="entry name" value="ApbE-like"/>
    <property type="match status" value="1"/>
</dbReference>
<comment type="catalytic activity">
    <reaction evidence="10 11">
        <text>L-threonyl-[protein] + FAD = FMN-L-threonyl-[protein] + AMP + H(+)</text>
        <dbReference type="Rhea" id="RHEA:36847"/>
        <dbReference type="Rhea" id="RHEA-COMP:11060"/>
        <dbReference type="Rhea" id="RHEA-COMP:11061"/>
        <dbReference type="ChEBI" id="CHEBI:15378"/>
        <dbReference type="ChEBI" id="CHEBI:30013"/>
        <dbReference type="ChEBI" id="CHEBI:57692"/>
        <dbReference type="ChEBI" id="CHEBI:74257"/>
        <dbReference type="ChEBI" id="CHEBI:456215"/>
        <dbReference type="EC" id="2.7.1.180"/>
    </reaction>
</comment>
<name>A0ABV4BRR9_9CLOT</name>
<evidence type="ECO:0000256" key="4">
    <source>
        <dbReference type="ARBA" id="ARBA00022630"/>
    </source>
</evidence>
<dbReference type="InterPro" id="IPR024932">
    <property type="entry name" value="ApbE"/>
</dbReference>
<keyword evidence="14" id="KW-1185">Reference proteome</keyword>
<evidence type="ECO:0000256" key="6">
    <source>
        <dbReference type="ARBA" id="ARBA00022723"/>
    </source>
</evidence>
<evidence type="ECO:0000256" key="12">
    <source>
        <dbReference type="SAM" id="SignalP"/>
    </source>
</evidence>
<proteinExistence type="inferred from homology"/>
<dbReference type="Proteomes" id="UP001564657">
    <property type="component" value="Unassembled WGS sequence"/>
</dbReference>
<keyword evidence="4 11" id="KW-0285">Flavoprotein</keyword>
<feature type="chain" id="PRO_5045178956" description="FAD:protein FMN transferase" evidence="12">
    <location>
        <begin position="27"/>
        <end position="355"/>
    </location>
</feature>
<evidence type="ECO:0000256" key="10">
    <source>
        <dbReference type="ARBA" id="ARBA00048540"/>
    </source>
</evidence>
<evidence type="ECO:0000313" key="13">
    <source>
        <dbReference type="EMBL" id="MEY8001463.1"/>
    </source>
</evidence>
<keyword evidence="12" id="KW-0732">Signal</keyword>
<reference evidence="13 14" key="1">
    <citation type="submission" date="2024-08" db="EMBL/GenBank/DDBJ databases">
        <title>Clostridium lapicellarii sp. nov., and Clostridium renhuaiense sp. nov., two species isolated from the mud in a fermentation cellar used for producing sauce-flavour Chinese liquors.</title>
        <authorList>
            <person name="Yang F."/>
            <person name="Wang H."/>
            <person name="Chen L.Q."/>
            <person name="Zhou N."/>
            <person name="Lu J.J."/>
            <person name="Pu X.X."/>
            <person name="Wan B."/>
            <person name="Wang L."/>
            <person name="Liu S.J."/>
        </authorList>
    </citation>
    <scope>NUCLEOTIDE SEQUENCE [LARGE SCALE GENOMIC DNA]</scope>
    <source>
        <strain evidence="13 14">MT-5</strain>
    </source>
</reference>
<protein>
    <recommendedName>
        <fullName evidence="3 11">FAD:protein FMN transferase</fullName>
        <ecNumber evidence="2 11">2.7.1.180</ecNumber>
    </recommendedName>
    <alternativeName>
        <fullName evidence="9 11">Flavin transferase</fullName>
    </alternativeName>
</protein>
<dbReference type="GO" id="GO:0016740">
    <property type="term" value="F:transferase activity"/>
    <property type="evidence" value="ECO:0007669"/>
    <property type="project" value="UniProtKB-KW"/>
</dbReference>
<dbReference type="EMBL" id="JBGEWD010000019">
    <property type="protein sequence ID" value="MEY8001463.1"/>
    <property type="molecule type" value="Genomic_DNA"/>
</dbReference>
<dbReference type="InterPro" id="IPR003374">
    <property type="entry name" value="ApbE-like_sf"/>
</dbReference>
<evidence type="ECO:0000256" key="8">
    <source>
        <dbReference type="ARBA" id="ARBA00022842"/>
    </source>
</evidence>
<gene>
    <name evidence="13" type="ORF">AB8U03_14880</name>
</gene>
<organism evidence="13 14">
    <name type="scientific">Clostridium moutaii</name>
    <dbReference type="NCBI Taxonomy" id="3240932"/>
    <lineage>
        <taxon>Bacteria</taxon>
        <taxon>Bacillati</taxon>
        <taxon>Bacillota</taxon>
        <taxon>Clostridia</taxon>
        <taxon>Eubacteriales</taxon>
        <taxon>Clostridiaceae</taxon>
        <taxon>Clostridium</taxon>
    </lineage>
</organism>
<accession>A0ABV4BRR9</accession>
<dbReference type="PIRSF" id="PIRSF006268">
    <property type="entry name" value="ApbE"/>
    <property type="match status" value="1"/>
</dbReference>
<keyword evidence="8 11" id="KW-0460">Magnesium</keyword>
<comment type="cofactor">
    <cofactor evidence="1">
        <name>Mg(2+)</name>
        <dbReference type="ChEBI" id="CHEBI:18420"/>
    </cofactor>
</comment>
<evidence type="ECO:0000313" key="14">
    <source>
        <dbReference type="Proteomes" id="UP001564657"/>
    </source>
</evidence>
<evidence type="ECO:0000256" key="7">
    <source>
        <dbReference type="ARBA" id="ARBA00022827"/>
    </source>
</evidence>
<evidence type="ECO:0000256" key="9">
    <source>
        <dbReference type="ARBA" id="ARBA00031306"/>
    </source>
</evidence>
<dbReference type="Pfam" id="PF02424">
    <property type="entry name" value="ApbE"/>
    <property type="match status" value="1"/>
</dbReference>